<feature type="compositionally biased region" description="Polar residues" evidence="1">
    <location>
        <begin position="14"/>
        <end position="23"/>
    </location>
</feature>
<feature type="region of interest" description="Disordered" evidence="1">
    <location>
        <begin position="74"/>
        <end position="95"/>
    </location>
</feature>
<sequence>MPNPNLHTYLHQPPQDQEGNQQRDTTEDKHPRCSNRNTTPHPASPNANTALNASDLLIMDMAHPRRVVTHRLIGFSARSKKPTKNRGPLPPPSSDRCCAACGMTGGEVGAVR</sequence>
<evidence type="ECO:0000256" key="1">
    <source>
        <dbReference type="SAM" id="MobiDB-lite"/>
    </source>
</evidence>
<feature type="compositionally biased region" description="Polar residues" evidence="1">
    <location>
        <begin position="34"/>
        <end position="49"/>
    </location>
</feature>
<keyword evidence="3" id="KW-1185">Reference proteome</keyword>
<accession>A0A1J7IM65</accession>
<dbReference type="EMBL" id="KV875133">
    <property type="protein sequence ID" value="OIW22225.1"/>
    <property type="molecule type" value="Genomic_DNA"/>
</dbReference>
<name>A0A1J7IM65_9PEZI</name>
<reference evidence="2 3" key="1">
    <citation type="submission" date="2016-10" db="EMBL/GenBank/DDBJ databases">
        <title>Draft genome sequence of Coniochaeta ligniaria NRRL30616, a lignocellulolytic fungus for bioabatement of inhibitors in plant biomass hydrolysates.</title>
        <authorList>
            <consortium name="DOE Joint Genome Institute"/>
            <person name="Jimenez D.J."/>
            <person name="Hector R.E."/>
            <person name="Riley R."/>
            <person name="Sun H."/>
            <person name="Grigoriev I.V."/>
            <person name="Van Elsas J.D."/>
            <person name="Nichols N.N."/>
        </authorList>
    </citation>
    <scope>NUCLEOTIDE SEQUENCE [LARGE SCALE GENOMIC DNA]</scope>
    <source>
        <strain evidence="2 3">NRRL 30616</strain>
    </source>
</reference>
<dbReference type="InParanoid" id="A0A1J7IM65"/>
<evidence type="ECO:0000313" key="2">
    <source>
        <dbReference type="EMBL" id="OIW22225.1"/>
    </source>
</evidence>
<evidence type="ECO:0000313" key="3">
    <source>
        <dbReference type="Proteomes" id="UP000182658"/>
    </source>
</evidence>
<proteinExistence type="predicted"/>
<dbReference type="AlphaFoldDB" id="A0A1J7IM65"/>
<protein>
    <submittedName>
        <fullName evidence="2">Uncharacterized protein</fullName>
    </submittedName>
</protein>
<feature type="region of interest" description="Disordered" evidence="1">
    <location>
        <begin position="1"/>
        <end position="49"/>
    </location>
</feature>
<dbReference type="Proteomes" id="UP000182658">
    <property type="component" value="Unassembled WGS sequence"/>
</dbReference>
<organism evidence="2 3">
    <name type="scientific">Coniochaeta ligniaria NRRL 30616</name>
    <dbReference type="NCBI Taxonomy" id="1408157"/>
    <lineage>
        <taxon>Eukaryota</taxon>
        <taxon>Fungi</taxon>
        <taxon>Dikarya</taxon>
        <taxon>Ascomycota</taxon>
        <taxon>Pezizomycotina</taxon>
        <taxon>Sordariomycetes</taxon>
        <taxon>Sordariomycetidae</taxon>
        <taxon>Coniochaetales</taxon>
        <taxon>Coniochaetaceae</taxon>
        <taxon>Coniochaeta</taxon>
    </lineage>
</organism>
<gene>
    <name evidence="2" type="ORF">CONLIGDRAFT_687752</name>
</gene>